<evidence type="ECO:0000313" key="1">
    <source>
        <dbReference type="EMBL" id="NHB89201.1"/>
    </source>
</evidence>
<dbReference type="Proteomes" id="UP000697802">
    <property type="component" value="Unassembled WGS sequence"/>
</dbReference>
<comment type="caution">
    <text evidence="1">The sequence shown here is derived from an EMBL/GenBank/DDBJ whole genome shotgun (WGS) entry which is preliminary data.</text>
</comment>
<accession>A0ABX0GLY3</accession>
<dbReference type="EMBL" id="PUJU01000038">
    <property type="protein sequence ID" value="NHB89201.1"/>
    <property type="molecule type" value="Genomic_DNA"/>
</dbReference>
<dbReference type="InterPro" id="IPR009279">
    <property type="entry name" value="Portal_Mu"/>
</dbReference>
<gene>
    <name evidence="1" type="ORF">C5471_16465</name>
</gene>
<reference evidence="1 2" key="1">
    <citation type="submission" date="2018-02" db="EMBL/GenBank/DDBJ databases">
        <authorList>
            <person name="Machado R.A."/>
        </authorList>
    </citation>
    <scope>NUCLEOTIDE SEQUENCE [LARGE SCALE GENOMIC DNA]</scope>
    <source>
        <strain evidence="1 2">T327</strain>
    </source>
</reference>
<organism evidence="1 2">
    <name type="scientific">Photorhabdus tasmaniensis</name>
    <dbReference type="NCBI Taxonomy" id="1004159"/>
    <lineage>
        <taxon>Bacteria</taxon>
        <taxon>Pseudomonadati</taxon>
        <taxon>Pseudomonadota</taxon>
        <taxon>Gammaproteobacteria</taxon>
        <taxon>Enterobacterales</taxon>
        <taxon>Morganellaceae</taxon>
        <taxon>Photorhabdus</taxon>
    </lineage>
</organism>
<dbReference type="Pfam" id="PF06074">
    <property type="entry name" value="Portal_Mu"/>
    <property type="match status" value="1"/>
</dbReference>
<evidence type="ECO:0000313" key="2">
    <source>
        <dbReference type="Proteomes" id="UP000697802"/>
    </source>
</evidence>
<protein>
    <recommendedName>
        <fullName evidence="3">Mu-like prophage FluMu protein gp29</fullName>
    </recommendedName>
</protein>
<evidence type="ECO:0008006" key="3">
    <source>
        <dbReference type="Google" id="ProtNLM"/>
    </source>
</evidence>
<proteinExistence type="predicted"/>
<name>A0ABX0GLY3_9GAMM</name>
<sequence length="527" mass="58377">MLVKILNRLVDAVGRRFWFKPDMQTQDDESRVSQLRRYYGDHPVSGLTPARAAEILIEAERGQLHAQCELAEDMEEKDAHLQSELDKRRRAIQSLDWAIKPPPNASREEISDAELLTEILLDASWLPGCLFDATDAILKGFSCQEIEWENAGELIIPRAVEWRDPAWFQTPQYERNQLRLRNGTADGEDLQPFGWVQHIAKSKSGYLARTGLIRTLVWPFIFKNYSVRDLAEFLEIYGLPIRVGQYPAGATDKEKQTLLHAVMSIGHNAGGIIPRSMLIDFKAAADGTSDPFMAMMSWAELSMSKAILGGTLTSQADGATSTNALGNVHNDVRFEVRTSDATQLAATLTRDLVFPLYALNCKSFDNQRRKPVFEFDLSEPEDVSAYAAALPGLVGLGMKIPVQWVHDKLQIPVAADDEACLKAPETPATPDFSSAFLNAKTGWTALTAEPVTSVNTLPGAVNGQEWQNTVDPLLAPVIEALTTGGYEAAKNKAAELYTEMEDEQLTDMLHRAMFVAELWGRLNATAG</sequence>
<keyword evidence="2" id="KW-1185">Reference proteome</keyword>